<dbReference type="GO" id="GO:0015297">
    <property type="term" value="F:antiporter activity"/>
    <property type="evidence" value="ECO:0007669"/>
    <property type="project" value="UniProtKB-KW"/>
</dbReference>
<dbReference type="GO" id="GO:0006811">
    <property type="term" value="P:monoatomic ion transport"/>
    <property type="evidence" value="ECO:0007669"/>
    <property type="project" value="UniProtKB-KW"/>
</dbReference>
<dbReference type="InterPro" id="IPR050222">
    <property type="entry name" value="MATE_MdtK"/>
</dbReference>
<comment type="caution">
    <text evidence="14">The sequence shown here is derived from an EMBL/GenBank/DDBJ whole genome shotgun (WGS) entry which is preliminary data.</text>
</comment>
<feature type="transmembrane region" description="Helical" evidence="13">
    <location>
        <begin position="12"/>
        <end position="34"/>
    </location>
</feature>
<protein>
    <recommendedName>
        <fullName evidence="4">Probable multidrug resistance protein NorM</fullName>
    </recommendedName>
    <alternativeName>
        <fullName evidence="12">Multidrug-efflux transporter</fullName>
    </alternativeName>
</protein>
<feature type="transmembrane region" description="Helical" evidence="13">
    <location>
        <begin position="195"/>
        <end position="215"/>
    </location>
</feature>
<feature type="transmembrane region" description="Helical" evidence="13">
    <location>
        <begin position="168"/>
        <end position="189"/>
    </location>
</feature>
<keyword evidence="11 13" id="KW-0472">Membrane</keyword>
<evidence type="ECO:0000256" key="2">
    <source>
        <dbReference type="ARBA" id="ARBA00004651"/>
    </source>
</evidence>
<evidence type="ECO:0000256" key="6">
    <source>
        <dbReference type="ARBA" id="ARBA00022449"/>
    </source>
</evidence>
<evidence type="ECO:0000256" key="1">
    <source>
        <dbReference type="ARBA" id="ARBA00003408"/>
    </source>
</evidence>
<evidence type="ECO:0000256" key="8">
    <source>
        <dbReference type="ARBA" id="ARBA00022692"/>
    </source>
</evidence>
<proteinExistence type="inferred from homology"/>
<evidence type="ECO:0000256" key="11">
    <source>
        <dbReference type="ARBA" id="ARBA00023136"/>
    </source>
</evidence>
<evidence type="ECO:0000256" key="9">
    <source>
        <dbReference type="ARBA" id="ARBA00022989"/>
    </source>
</evidence>
<comment type="similarity">
    <text evidence="3">Belongs to the multi antimicrobial extrusion (MATE) (TC 2.A.66.1) family.</text>
</comment>
<reference evidence="14 15" key="1">
    <citation type="submission" date="2019-03" db="EMBL/GenBank/DDBJ databases">
        <title>Genomic Encyclopedia of Type Strains, Phase IV (KMG-IV): sequencing the most valuable type-strain genomes for metagenomic binning, comparative biology and taxonomic classification.</title>
        <authorList>
            <person name="Goeker M."/>
        </authorList>
    </citation>
    <scope>NUCLEOTIDE SEQUENCE [LARGE SCALE GENOMIC DNA]</scope>
    <source>
        <strain evidence="14 15">DSM 100433</strain>
    </source>
</reference>
<evidence type="ECO:0000256" key="10">
    <source>
        <dbReference type="ARBA" id="ARBA00023065"/>
    </source>
</evidence>
<dbReference type="InterPro" id="IPR002528">
    <property type="entry name" value="MATE_fam"/>
</dbReference>
<keyword evidence="10" id="KW-0406">Ion transport</keyword>
<dbReference type="EMBL" id="SLUK01000002">
    <property type="protein sequence ID" value="TCL44566.1"/>
    <property type="molecule type" value="Genomic_DNA"/>
</dbReference>
<feature type="transmembrane region" description="Helical" evidence="13">
    <location>
        <begin position="255"/>
        <end position="278"/>
    </location>
</feature>
<dbReference type="NCBIfam" id="TIGR00797">
    <property type="entry name" value="matE"/>
    <property type="match status" value="1"/>
</dbReference>
<evidence type="ECO:0000256" key="7">
    <source>
        <dbReference type="ARBA" id="ARBA00022475"/>
    </source>
</evidence>
<evidence type="ECO:0000256" key="5">
    <source>
        <dbReference type="ARBA" id="ARBA00022448"/>
    </source>
</evidence>
<feature type="transmembrane region" description="Helical" evidence="13">
    <location>
        <begin position="284"/>
        <end position="304"/>
    </location>
</feature>
<dbReference type="InterPro" id="IPR048279">
    <property type="entry name" value="MdtK-like"/>
</dbReference>
<dbReference type="Proteomes" id="UP000294682">
    <property type="component" value="Unassembled WGS sequence"/>
</dbReference>
<accession>A0A9X8ULI3</accession>
<dbReference type="Pfam" id="PF01554">
    <property type="entry name" value="MatE"/>
    <property type="match status" value="2"/>
</dbReference>
<dbReference type="PIRSF" id="PIRSF006603">
    <property type="entry name" value="DinF"/>
    <property type="match status" value="1"/>
</dbReference>
<feature type="transmembrane region" description="Helical" evidence="13">
    <location>
        <begin position="316"/>
        <end position="336"/>
    </location>
</feature>
<keyword evidence="9 13" id="KW-1133">Transmembrane helix</keyword>
<sequence>MQIAARDLTKGSIYQSLLLFAAPFLLANFIQALYGTVDMIVVGWFTDAAGITAVSIGSQIMVLVNSMVTGITMGGTILIAQYMGAGQEHEISRTIGTMFTLFFLIGLALTVLLFGGASPLLIALQTPAEAFPDTMAYTRIAACGVIFTLLYNGVSAILRGMGDSVRPLLFISVACVCNVLLDLLFVGVFHWGPGGAAAATILSQALSMVLSILYLRRRDFVFDFKLQSFRLSGSKARKIIHLGLPISLQSTMVDISFLIIAAVVNTFGVTAAAAVGIAEKFNSFAMLPASALSGAIASMVGQNIGSGQPERARKVLRIGIVFSLIGALGFFLWVQLSPESVMLLFKADREVIEAGLDYIRAFSFDFLLVAFVFCMNGFYNGCGCTVFSMVNGLLATFLVRIPLVFLLGNMLGMFGVGLAAPLASFASIVLGYWYLFTGRWKQQGLISPEAAPAA</sequence>
<dbReference type="GO" id="GO:0005886">
    <property type="term" value="C:plasma membrane"/>
    <property type="evidence" value="ECO:0007669"/>
    <property type="project" value="UniProtKB-SubCell"/>
</dbReference>
<name>A0A9X8ULI3_9FIRM</name>
<dbReference type="PANTHER" id="PTHR43298:SF2">
    <property type="entry name" value="FMN_FAD EXPORTER YEEO-RELATED"/>
    <property type="match status" value="1"/>
</dbReference>
<keyword evidence="7" id="KW-1003">Cell membrane</keyword>
<evidence type="ECO:0000256" key="3">
    <source>
        <dbReference type="ARBA" id="ARBA00010199"/>
    </source>
</evidence>
<feature type="transmembrane region" description="Helical" evidence="13">
    <location>
        <begin position="386"/>
        <end position="407"/>
    </location>
</feature>
<feature type="transmembrane region" description="Helical" evidence="13">
    <location>
        <begin position="101"/>
        <end position="124"/>
    </location>
</feature>
<evidence type="ECO:0000256" key="12">
    <source>
        <dbReference type="ARBA" id="ARBA00031636"/>
    </source>
</evidence>
<comment type="subcellular location">
    <subcellularLocation>
        <location evidence="2">Cell membrane</location>
        <topology evidence="2">Multi-pass membrane protein</topology>
    </subcellularLocation>
</comment>
<dbReference type="CDD" id="cd13138">
    <property type="entry name" value="MATE_yoeA_like"/>
    <property type="match status" value="1"/>
</dbReference>
<evidence type="ECO:0000256" key="4">
    <source>
        <dbReference type="ARBA" id="ARBA00020268"/>
    </source>
</evidence>
<comment type="function">
    <text evidence="1">Multidrug efflux pump.</text>
</comment>
<dbReference type="AlphaFoldDB" id="A0A9X8ULI3"/>
<dbReference type="RefSeq" id="WP_132083979.1">
    <property type="nucleotide sequence ID" value="NZ_SLUK01000002.1"/>
</dbReference>
<dbReference type="GO" id="GO:0042910">
    <property type="term" value="F:xenobiotic transmembrane transporter activity"/>
    <property type="evidence" value="ECO:0007669"/>
    <property type="project" value="InterPro"/>
</dbReference>
<keyword evidence="5" id="KW-0813">Transport</keyword>
<keyword evidence="8 13" id="KW-0812">Transmembrane</keyword>
<feature type="transmembrane region" description="Helical" evidence="13">
    <location>
        <begin position="136"/>
        <end position="156"/>
    </location>
</feature>
<keyword evidence="15" id="KW-1185">Reference proteome</keyword>
<feature type="transmembrane region" description="Helical" evidence="13">
    <location>
        <begin position="54"/>
        <end position="80"/>
    </location>
</feature>
<gene>
    <name evidence="14" type="ORF">EDD78_102189</name>
</gene>
<organism evidence="14 15">
    <name type="scientific">Harryflintia acetispora</name>
    <dbReference type="NCBI Taxonomy" id="1849041"/>
    <lineage>
        <taxon>Bacteria</taxon>
        <taxon>Bacillati</taxon>
        <taxon>Bacillota</taxon>
        <taxon>Clostridia</taxon>
        <taxon>Eubacteriales</taxon>
        <taxon>Oscillospiraceae</taxon>
        <taxon>Harryflintia</taxon>
    </lineage>
</organism>
<dbReference type="PANTHER" id="PTHR43298">
    <property type="entry name" value="MULTIDRUG RESISTANCE PROTEIN NORM-RELATED"/>
    <property type="match status" value="1"/>
</dbReference>
<evidence type="ECO:0000313" key="15">
    <source>
        <dbReference type="Proteomes" id="UP000294682"/>
    </source>
</evidence>
<keyword evidence="6" id="KW-0050">Antiport</keyword>
<evidence type="ECO:0000256" key="13">
    <source>
        <dbReference type="SAM" id="Phobius"/>
    </source>
</evidence>
<feature type="transmembrane region" description="Helical" evidence="13">
    <location>
        <begin position="413"/>
        <end position="435"/>
    </location>
</feature>
<evidence type="ECO:0000313" key="14">
    <source>
        <dbReference type="EMBL" id="TCL44566.1"/>
    </source>
</evidence>
<feature type="transmembrane region" description="Helical" evidence="13">
    <location>
        <begin position="358"/>
        <end position="379"/>
    </location>
</feature>